<reference evidence="3" key="1">
    <citation type="submission" date="2013-03" db="EMBL/GenBank/DDBJ databases">
        <title>The Genome Sequence of Anopheles christyi ACHKN1017.</title>
        <authorList>
            <consortium name="The Broad Institute Genomics Platform"/>
            <person name="Neafsey D.E."/>
            <person name="Besansky N."/>
            <person name="Walker B."/>
            <person name="Young S.K."/>
            <person name="Zeng Q."/>
            <person name="Gargeya S."/>
            <person name="Fitzgerald M."/>
            <person name="Haas B."/>
            <person name="Abouelleil A."/>
            <person name="Allen A.W."/>
            <person name="Alvarado L."/>
            <person name="Arachchi H.M."/>
            <person name="Berlin A.M."/>
            <person name="Chapman S.B."/>
            <person name="Gainer-Dewar J."/>
            <person name="Goldberg J."/>
            <person name="Griggs A."/>
            <person name="Gujja S."/>
            <person name="Hansen M."/>
            <person name="Howarth C."/>
            <person name="Imamovic A."/>
            <person name="Ireland A."/>
            <person name="Larimer J."/>
            <person name="McCowan C."/>
            <person name="Murphy C."/>
            <person name="Pearson M."/>
            <person name="Poon T.W."/>
            <person name="Priest M."/>
            <person name="Roberts A."/>
            <person name="Saif S."/>
            <person name="Shea T."/>
            <person name="Sisk P."/>
            <person name="Sykes S."/>
            <person name="Wortman J."/>
            <person name="Nusbaum C."/>
            <person name="Birren B."/>
        </authorList>
    </citation>
    <scope>NUCLEOTIDE SEQUENCE [LARGE SCALE GENOMIC DNA]</scope>
    <source>
        <strain evidence="3">ACHKN1017</strain>
    </source>
</reference>
<protein>
    <submittedName>
        <fullName evidence="2">Uncharacterized protein</fullName>
    </submittedName>
</protein>
<name>A0A182K174_9DIPT</name>
<feature type="compositionally biased region" description="Polar residues" evidence="1">
    <location>
        <begin position="111"/>
        <end position="131"/>
    </location>
</feature>
<evidence type="ECO:0000313" key="2">
    <source>
        <dbReference type="EnsemblMetazoa" id="ACHR004508-PA"/>
    </source>
</evidence>
<accession>A0A182K174</accession>
<organism evidence="2 3">
    <name type="scientific">Anopheles christyi</name>
    <dbReference type="NCBI Taxonomy" id="43041"/>
    <lineage>
        <taxon>Eukaryota</taxon>
        <taxon>Metazoa</taxon>
        <taxon>Ecdysozoa</taxon>
        <taxon>Arthropoda</taxon>
        <taxon>Hexapoda</taxon>
        <taxon>Insecta</taxon>
        <taxon>Pterygota</taxon>
        <taxon>Neoptera</taxon>
        <taxon>Endopterygota</taxon>
        <taxon>Diptera</taxon>
        <taxon>Nematocera</taxon>
        <taxon>Culicoidea</taxon>
        <taxon>Culicidae</taxon>
        <taxon>Anophelinae</taxon>
        <taxon>Anopheles</taxon>
    </lineage>
</organism>
<dbReference type="EnsemblMetazoa" id="ACHR004508-RA">
    <property type="protein sequence ID" value="ACHR004508-PA"/>
    <property type="gene ID" value="ACHR004508"/>
</dbReference>
<proteinExistence type="predicted"/>
<dbReference type="PANTHER" id="PTHR47771">
    <property type="entry name" value="LD27203P-RELATED"/>
    <property type="match status" value="1"/>
</dbReference>
<dbReference type="STRING" id="43041.A0A182K174"/>
<dbReference type="Proteomes" id="UP000075881">
    <property type="component" value="Unassembled WGS sequence"/>
</dbReference>
<evidence type="ECO:0000313" key="3">
    <source>
        <dbReference type="Proteomes" id="UP000075881"/>
    </source>
</evidence>
<sequence length="787" mass="88434">MVNNSPNSNYFVYYTDHIADRQSSQDVQGYSLQSSDQLSGMIAYSSHPIPIQLVTLVQPTIGKDDILNVSGNKVMDETGIQKLVSSTQNLVSNEDVVDINNAQEGAIDRPQNASEPLNMQSEDSVPSESQHTTNNVVLDSFNKPIVVTDSDAAESSDIKSHRYNSNRSQAKQINVEILGESEDHNNGQYLKETIILASKPAEPCDENSKEQGILITKQEVTSIKPVTVTRFRGSTAARLSTKYKSVHTTDKLKDIVSTTEQSIPAGVTVSQKPVSSRYLAPIQAGLRLSNSDKAHSIEDCQDGNTPLKERTVVEVQKSVNIKNILINQESPSTRQFGARTKIIQQPVYVEKPIERIVKQPVFIEKPVERIVKQPIIVEKQVERIVKQPVFIEKPVPVTIDRVVEKPIHHTHFVDRPIPVEHKVHVPVEKIIEKAVPVEKIVTQEVKVPYPVAQIIDRPVTVEKIVEKPIPVEVPRYIDRPYAVEKIVDRPVAVEVPVEKIVEKVVDRPVEVQHVVEKHVHVPVPVTVEKVVEKFIDRPVPYPVEKIIDRPYPVEKIVEKIVDRPYPVQVPVEIPVQVPVHYPVEVPVAVPVPYPVEKYITLPLHEPKPTHSIIKTVHHEHFDFGKFLAQKKKHFVDHFFPKSHHHPKIAYVETPGKYGFIPNNRYPVNDLHYGASASIPVIVDINHLNAQGNFLHEKPALGILNSDAYARNFGYTHYEPVVKDDYIGPTPLLEDHWAAKSDVKFRRSPSYGKSLRIEYGGFKPPLVPSIEIDEHGVPLSKEGQPGLS</sequence>
<feature type="region of interest" description="Disordered" evidence="1">
    <location>
        <begin position="106"/>
        <end position="131"/>
    </location>
</feature>
<reference evidence="2" key="2">
    <citation type="submission" date="2020-05" db="UniProtKB">
        <authorList>
            <consortium name="EnsemblMetazoa"/>
        </authorList>
    </citation>
    <scope>IDENTIFICATION</scope>
    <source>
        <strain evidence="2">ACHKN1017</strain>
    </source>
</reference>
<dbReference type="VEuPathDB" id="VectorBase:ACHR004508"/>
<dbReference type="AlphaFoldDB" id="A0A182K174"/>
<evidence type="ECO:0000256" key="1">
    <source>
        <dbReference type="SAM" id="MobiDB-lite"/>
    </source>
</evidence>
<keyword evidence="3" id="KW-1185">Reference proteome</keyword>
<dbReference type="PANTHER" id="PTHR47771:SF12">
    <property type="entry name" value="HL02234P-RELATED"/>
    <property type="match status" value="1"/>
</dbReference>